<feature type="region of interest" description="Disordered" evidence="1">
    <location>
        <begin position="40"/>
        <end position="103"/>
    </location>
</feature>
<feature type="compositionally biased region" description="Polar residues" evidence="1">
    <location>
        <begin position="40"/>
        <end position="55"/>
    </location>
</feature>
<gene>
    <name evidence="3" type="ORF">CAQU_10925</name>
</gene>
<sequence>MTGQKRLPEVYYVRRRVAAVIIVLLLVVLAVIAMTKLGGSNSQEDVGQAANTEQPSPTPTREDADTTPTGDPSKPSDAAIAAPTSAPPTSEEQKPEQPVKDSCTLDDLIVTANTDRPTYDQQTQPTFYMTVKNPTGADCDIDLSKDILRFEVYDMTTNRRIWSDVDCNPPEDTKKRVYPAGSETYYEAKWSRTTSAPKQCNDRQPVPAGAYYLHTLVGNNHSDAHPFNLK</sequence>
<protein>
    <submittedName>
        <fullName evidence="3">Uncharacterized protein</fullName>
    </submittedName>
</protein>
<evidence type="ECO:0000256" key="2">
    <source>
        <dbReference type="SAM" id="Phobius"/>
    </source>
</evidence>
<evidence type="ECO:0000313" key="4">
    <source>
        <dbReference type="Proteomes" id="UP000185478"/>
    </source>
</evidence>
<reference evidence="3 4" key="1">
    <citation type="submission" date="2014-08" db="EMBL/GenBank/DDBJ databases">
        <title>Complete genome sequence of Corynebacterium aquilae S-613T(T) (=DSM 44791(T)), isolated from the choana of a healthy golden eagle.</title>
        <authorList>
            <person name="Ruckert C."/>
            <person name="Albersmeier A."/>
            <person name="Winkler A."/>
            <person name="Kalinowski J."/>
        </authorList>
    </citation>
    <scope>NUCLEOTIDE SEQUENCE [LARGE SCALE GENOMIC DNA]</scope>
    <source>
        <strain evidence="3 4">S-613</strain>
    </source>
</reference>
<name>A0A1L7CI21_9CORY</name>
<evidence type="ECO:0000256" key="1">
    <source>
        <dbReference type="SAM" id="MobiDB-lite"/>
    </source>
</evidence>
<keyword evidence="2" id="KW-0472">Membrane</keyword>
<dbReference type="AlphaFoldDB" id="A0A1L7CI21"/>
<feature type="compositionally biased region" description="Low complexity" evidence="1">
    <location>
        <begin position="75"/>
        <end position="90"/>
    </location>
</feature>
<dbReference type="KEGG" id="caqu:CAQU_10925"/>
<dbReference type="RefSeq" id="WP_075727581.1">
    <property type="nucleotide sequence ID" value="NZ_CP009245.1"/>
</dbReference>
<evidence type="ECO:0000313" key="3">
    <source>
        <dbReference type="EMBL" id="APT85478.1"/>
    </source>
</evidence>
<keyword evidence="4" id="KW-1185">Reference proteome</keyword>
<keyword evidence="2" id="KW-1133">Transmembrane helix</keyword>
<organism evidence="3 4">
    <name type="scientific">Corynebacterium aquilae DSM 44791</name>
    <dbReference type="NCBI Taxonomy" id="1431546"/>
    <lineage>
        <taxon>Bacteria</taxon>
        <taxon>Bacillati</taxon>
        <taxon>Actinomycetota</taxon>
        <taxon>Actinomycetes</taxon>
        <taxon>Mycobacteriales</taxon>
        <taxon>Corynebacteriaceae</taxon>
        <taxon>Corynebacterium</taxon>
    </lineage>
</organism>
<accession>A0A1L7CI21</accession>
<proteinExistence type="predicted"/>
<keyword evidence="2" id="KW-0812">Transmembrane</keyword>
<dbReference type="Proteomes" id="UP000185478">
    <property type="component" value="Chromosome"/>
</dbReference>
<dbReference type="STRING" id="1431546.CAQU_10925"/>
<dbReference type="OrthoDB" id="4772932at2"/>
<dbReference type="EMBL" id="CP009245">
    <property type="protein sequence ID" value="APT85478.1"/>
    <property type="molecule type" value="Genomic_DNA"/>
</dbReference>
<feature type="transmembrane region" description="Helical" evidence="2">
    <location>
        <begin position="12"/>
        <end position="34"/>
    </location>
</feature>